<comment type="caution">
    <text evidence="4">The sequence shown here is derived from an EMBL/GenBank/DDBJ whole genome shotgun (WGS) entry which is preliminary data.</text>
</comment>
<dbReference type="PANTHER" id="PTHR23082">
    <property type="entry name" value="TRANSCRIPTION INITIATION FACTOR IIIC TFIIIC , POLYPEPTIDE 3-RELATED"/>
    <property type="match status" value="1"/>
</dbReference>
<dbReference type="InterPro" id="IPR019734">
    <property type="entry name" value="TPR_rpt"/>
</dbReference>
<dbReference type="Pfam" id="PF06743">
    <property type="entry name" value="FAST_1"/>
    <property type="match status" value="1"/>
</dbReference>
<keyword evidence="1" id="KW-0802">TPR repeat</keyword>
<keyword evidence="5" id="KW-1185">Reference proteome</keyword>
<reference evidence="4 5" key="1">
    <citation type="submission" date="2022-01" db="EMBL/GenBank/DDBJ databases">
        <title>A high-quality chromosome-level genome assembly of rohu carp, Labeo rohita.</title>
        <authorList>
            <person name="Arick M.A. II"/>
            <person name="Hsu C.-Y."/>
            <person name="Magbanua Z."/>
            <person name="Pechanova O."/>
            <person name="Grover C."/>
            <person name="Miller E."/>
            <person name="Thrash A."/>
            <person name="Ezzel L."/>
            <person name="Alam S."/>
            <person name="Benzie J."/>
            <person name="Hamilton M."/>
            <person name="Karsi A."/>
            <person name="Lawrence M.L."/>
            <person name="Peterson D.G."/>
        </authorList>
    </citation>
    <scope>NUCLEOTIDE SEQUENCE [LARGE SCALE GENOMIC DNA]</scope>
    <source>
        <strain evidence="5">BAU-BD-2019</strain>
        <tissue evidence="4">Blood</tissue>
    </source>
</reference>
<feature type="compositionally biased region" description="Acidic residues" evidence="2">
    <location>
        <begin position="709"/>
        <end position="754"/>
    </location>
</feature>
<feature type="repeat" description="TPR" evidence="1">
    <location>
        <begin position="1407"/>
        <end position="1440"/>
    </location>
</feature>
<proteinExistence type="predicted"/>
<dbReference type="PROSITE" id="PS51286">
    <property type="entry name" value="RAP"/>
    <property type="match status" value="1"/>
</dbReference>
<dbReference type="SMART" id="SM00028">
    <property type="entry name" value="TPR"/>
    <property type="match status" value="5"/>
</dbReference>
<feature type="repeat" description="TPR" evidence="1">
    <location>
        <begin position="864"/>
        <end position="897"/>
    </location>
</feature>
<gene>
    <name evidence="4" type="ORF">H4Q32_005579</name>
</gene>
<evidence type="ECO:0000256" key="2">
    <source>
        <dbReference type="SAM" id="MobiDB-lite"/>
    </source>
</evidence>
<feature type="domain" description="RAP" evidence="3">
    <location>
        <begin position="552"/>
        <end position="609"/>
    </location>
</feature>
<dbReference type="SUPFAM" id="SSF48452">
    <property type="entry name" value="TPR-like"/>
    <property type="match status" value="3"/>
</dbReference>
<dbReference type="InterPro" id="IPR039340">
    <property type="entry name" value="Tfc4/TFIIIC-102/Sfc4"/>
</dbReference>
<protein>
    <submittedName>
        <fullName evidence="4">General transcription factor 3C polypeptide 3</fullName>
    </submittedName>
</protein>
<dbReference type="PANTHER" id="PTHR23082:SF0">
    <property type="entry name" value="GENERAL TRANSCRIPTION FACTOR 3C POLYPEPTIDE 3"/>
    <property type="match status" value="1"/>
</dbReference>
<organism evidence="4 5">
    <name type="scientific">Labeo rohita</name>
    <name type="common">Indian major carp</name>
    <name type="synonym">Cyprinus rohita</name>
    <dbReference type="NCBI Taxonomy" id="84645"/>
    <lineage>
        <taxon>Eukaryota</taxon>
        <taxon>Metazoa</taxon>
        <taxon>Chordata</taxon>
        <taxon>Craniata</taxon>
        <taxon>Vertebrata</taxon>
        <taxon>Euteleostomi</taxon>
        <taxon>Actinopterygii</taxon>
        <taxon>Neopterygii</taxon>
        <taxon>Teleostei</taxon>
        <taxon>Ostariophysi</taxon>
        <taxon>Cypriniformes</taxon>
        <taxon>Cyprinidae</taxon>
        <taxon>Labeoninae</taxon>
        <taxon>Labeonini</taxon>
        <taxon>Labeo</taxon>
    </lineage>
</organism>
<evidence type="ECO:0000313" key="5">
    <source>
        <dbReference type="Proteomes" id="UP000830375"/>
    </source>
</evidence>
<feature type="compositionally biased region" description="Acidic residues" evidence="2">
    <location>
        <begin position="657"/>
        <end position="667"/>
    </location>
</feature>
<dbReference type="CDD" id="cd23739">
    <property type="entry name" value="TBRG4-like_N"/>
    <property type="match status" value="1"/>
</dbReference>
<dbReference type="Proteomes" id="UP000830375">
    <property type="component" value="Unassembled WGS sequence"/>
</dbReference>
<name>A0ABQ8N112_LABRO</name>
<dbReference type="InterPro" id="IPR013584">
    <property type="entry name" value="RAP"/>
</dbReference>
<dbReference type="Pfam" id="PF26188">
    <property type="entry name" value="RESC6"/>
    <property type="match status" value="1"/>
</dbReference>
<dbReference type="InterPro" id="IPR016024">
    <property type="entry name" value="ARM-type_fold"/>
</dbReference>
<dbReference type="EMBL" id="JACTAM010000001">
    <property type="protein sequence ID" value="KAI2668781.1"/>
    <property type="molecule type" value="Genomic_DNA"/>
</dbReference>
<feature type="compositionally biased region" description="Basic and acidic residues" evidence="2">
    <location>
        <begin position="644"/>
        <end position="656"/>
    </location>
</feature>
<accession>A0ABQ8N112</accession>
<feature type="region of interest" description="Disordered" evidence="2">
    <location>
        <begin position="709"/>
        <end position="761"/>
    </location>
</feature>
<dbReference type="SUPFAM" id="SSF48371">
    <property type="entry name" value="ARM repeat"/>
    <property type="match status" value="1"/>
</dbReference>
<evidence type="ECO:0000313" key="4">
    <source>
        <dbReference type="EMBL" id="KAI2668781.1"/>
    </source>
</evidence>
<dbReference type="InterPro" id="IPR058917">
    <property type="entry name" value="RESC6_dom"/>
</dbReference>
<dbReference type="InterPro" id="IPR011990">
    <property type="entry name" value="TPR-like_helical_dom_sf"/>
</dbReference>
<dbReference type="InterPro" id="IPR010622">
    <property type="entry name" value="FAST_Leu-rich"/>
</dbReference>
<feature type="region of interest" description="Disordered" evidence="2">
    <location>
        <begin position="644"/>
        <end position="696"/>
    </location>
</feature>
<dbReference type="PROSITE" id="PS50005">
    <property type="entry name" value="TPR"/>
    <property type="match status" value="2"/>
</dbReference>
<sequence length="1482" mass="169001">MSMYKSGLEMLRCALRSTSLWKCESFVRTQASLYHKSRSFALSSPLGRKSTQGHAIKQVRYYCQSSEEVLNVQIKQTTPSPETSGLADKTERTPFYAHLQNCLGPTDVLDTLKQFPASQQHISSIFSRMWESSKKMTDEQRRCELQLMFEHPVFEEVCERAVTDAWRMRSEDLAYSLLAIVNLGVSQNTRLVQTLLRVIQERLNQFDIRSLSVLASSIREMENSRNVQALREALRLLLKDRIPEIQNVVVLQSMMRAVGKNSPIPLKKELATKALSLADEFSPPNTQYMFSSLAAMGLNFKPLLDVCSKKIAENVHEFPFNRLLSVLKSCHELHYRNYTLFNSISDYIASTFDMWSNKQVILFLVTFENLLFRPVVLLDAFAERIIQKSESLTLKDLLSVLKVFLASVTTVLESYLPKMSPTDLLKAVHYLAMLEHFPQTPLEKLLQKDTLDQLLEKGKQSDKIQRWLHTLDLCLRLDKHQLPSSLTSIPELHIRAPAHEVTVNQEILRAVRSIVGNDAVQDSVLEQSIYFIAEETCGSAEDSGSPECTQRIAVVCASPASFCFGTTHPRANLAIRLHHLEKLGYKPALVPVLELNSKTEEEKIKMLQKLIFPAQESTGTQEIPTVQKQKGKITFEEFERRREERKAKAKEEKGDVSEDDEPADLEDAVPSTSKRSAKGTRKRQTEMMEEGVSPSVQKAFASMIGEGMEECVEEDEDDDDGKMDWKDIEEEDGYDDEDDDDDDDDEEEEEDNDGNEVTPGDVFALEMELNRENKKMMKERRHRSKLPRALRGLMGEANIRYARGDKEDAILMCMEIIRQAPVAYEPFSTLAMIYEDQGDMEKALQFGLIAAHLNPTIKYDPSNVQYLWERSSLYEQVGEHKQAMDGYRRILSLLPPSDGEQSYYESSELPSAIGVMEEALERHPELVSHECVNMAAELFIANHQHDKALEALVKFCNIVLKREQKEETETGDQVPAQDTEGEDKKNDSDEDKGKILEVVIPDDVPVDIRVKMTVCLIHQHVFKPLDPILTSLMEQSPEELGDLYLDVAEAFMEEGEYNSALPLLSALVCSERYNLAVALGHLEVAVKSYSKVVEMAPLHLDARLALSTLQQQLGRPNMALKALEPMYDAETLAQDSSAAQQELKLLLHRSTLLHAQGRTDDYIDTVLTMLSMLLKVAMVRAQVCVVSDTSSGVKHLKLIKVSANKLAEIDDQEAAYLDVTGKTSVLSRDDWWKLLLRCLAVLCEVKRFAEAELLVDSTLEYYSFYDDRVKRKELEYLGLSAAFLDRNFRKAYDYIRLMLMDNVERTQLWNVFNQVTLHSQDARHHRFCLRLMLKHPDNHALYLLNGHTSLVSGTFKHALGQYMQAFRNQPDHPLHCFVVGLTFFHMACQRFGFSFLWRYVDLRGHCQESLYNIGRALHQLGLGHLAIHYYEKALTLPPLKLEGIDDDQVDLRREIAYNLSLIYQSSGNKEMARHVIYTYCTV</sequence>
<evidence type="ECO:0000259" key="3">
    <source>
        <dbReference type="PROSITE" id="PS51286"/>
    </source>
</evidence>
<dbReference type="SMART" id="SM00952">
    <property type="entry name" value="RAP"/>
    <property type="match status" value="1"/>
</dbReference>
<feature type="region of interest" description="Disordered" evidence="2">
    <location>
        <begin position="966"/>
        <end position="990"/>
    </location>
</feature>
<evidence type="ECO:0000256" key="1">
    <source>
        <dbReference type="PROSITE-ProRule" id="PRU00339"/>
    </source>
</evidence>
<dbReference type="Pfam" id="PF13181">
    <property type="entry name" value="TPR_8"/>
    <property type="match status" value="1"/>
</dbReference>
<dbReference type="Gene3D" id="1.25.40.10">
    <property type="entry name" value="Tetratricopeptide repeat domain"/>
    <property type="match status" value="3"/>
</dbReference>